<proteinExistence type="inferred from homology"/>
<evidence type="ECO:0000256" key="9">
    <source>
        <dbReference type="SAM" id="MobiDB-lite"/>
    </source>
</evidence>
<reference evidence="13 14" key="1">
    <citation type="submission" date="2019-11" db="EMBL/GenBank/DDBJ databases">
        <authorList>
            <person name="Holert J."/>
        </authorList>
    </citation>
    <scope>NUCLEOTIDE SEQUENCE [LARGE SCALE GENOMIC DNA]</scope>
    <source>
        <strain evidence="12">BC3_2A</strain>
        <strain evidence="11">SB11_1A</strain>
    </source>
</reference>
<dbReference type="Pfam" id="PF04316">
    <property type="entry name" value="FlgM"/>
    <property type="match status" value="1"/>
</dbReference>
<comment type="function">
    <text evidence="7">Responsible for the coupling of flagellin expression to flagellar assembly by preventing expression of the flagellin genes when a component of the middle class of proteins is defective. It negatively regulates flagellar genes by inhibiting the activity of FliA by directly binding to FliA.</text>
</comment>
<feature type="compositionally biased region" description="Basic and acidic residues" evidence="9">
    <location>
        <begin position="14"/>
        <end position="27"/>
    </location>
</feature>
<gene>
    <name evidence="11" type="ORF">IHBHHGIJ_02107</name>
    <name evidence="12" type="ORF">KFEGEMFD_01709</name>
</gene>
<evidence type="ECO:0000256" key="7">
    <source>
        <dbReference type="ARBA" id="ARBA00024739"/>
    </source>
</evidence>
<dbReference type="OrthoDB" id="5739939at2"/>
<feature type="region of interest" description="Disordered" evidence="9">
    <location>
        <begin position="1"/>
        <end position="61"/>
    </location>
</feature>
<evidence type="ECO:0000313" key="11">
    <source>
        <dbReference type="EMBL" id="CAA0091094.1"/>
    </source>
</evidence>
<keyword evidence="6" id="KW-0804">Transcription</keyword>
<keyword evidence="5" id="KW-0805">Transcription regulation</keyword>
<keyword evidence="4" id="KW-1005">Bacterial flagellum biogenesis</keyword>
<dbReference type="Proteomes" id="UP000439591">
    <property type="component" value="Unassembled WGS sequence"/>
</dbReference>
<evidence type="ECO:0000313" key="13">
    <source>
        <dbReference type="Proteomes" id="UP000435877"/>
    </source>
</evidence>
<evidence type="ECO:0000256" key="5">
    <source>
        <dbReference type="ARBA" id="ARBA00023015"/>
    </source>
</evidence>
<evidence type="ECO:0000259" key="10">
    <source>
        <dbReference type="Pfam" id="PF04316"/>
    </source>
</evidence>
<evidence type="ECO:0000256" key="6">
    <source>
        <dbReference type="ARBA" id="ARBA00023163"/>
    </source>
</evidence>
<dbReference type="GO" id="GO:0044781">
    <property type="term" value="P:bacterial-type flagellum organization"/>
    <property type="evidence" value="ECO:0007669"/>
    <property type="project" value="UniProtKB-KW"/>
</dbReference>
<protein>
    <recommendedName>
        <fullName evidence="2">Negative regulator of flagellin synthesis</fullName>
    </recommendedName>
    <alternativeName>
        <fullName evidence="8">Anti-sigma-28 factor</fullName>
    </alternativeName>
</protein>
<evidence type="ECO:0000313" key="14">
    <source>
        <dbReference type="Proteomes" id="UP000439591"/>
    </source>
</evidence>
<dbReference type="Proteomes" id="UP000435877">
    <property type="component" value="Unassembled WGS sequence"/>
</dbReference>
<dbReference type="GO" id="GO:0045892">
    <property type="term" value="P:negative regulation of DNA-templated transcription"/>
    <property type="evidence" value="ECO:0007669"/>
    <property type="project" value="InterPro"/>
</dbReference>
<evidence type="ECO:0000256" key="3">
    <source>
        <dbReference type="ARBA" id="ARBA00022491"/>
    </source>
</evidence>
<dbReference type="NCBIfam" id="TIGR03824">
    <property type="entry name" value="FlgM_jcvi"/>
    <property type="match status" value="1"/>
</dbReference>
<evidence type="ECO:0000256" key="4">
    <source>
        <dbReference type="ARBA" id="ARBA00022795"/>
    </source>
</evidence>
<comment type="similarity">
    <text evidence="1">Belongs to the FlgM family.</text>
</comment>
<dbReference type="EMBL" id="CACSIK010000001">
    <property type="protein sequence ID" value="CAA0091094.1"/>
    <property type="molecule type" value="Genomic_DNA"/>
</dbReference>
<dbReference type="RefSeq" id="WP_159268694.1">
    <property type="nucleotide sequence ID" value="NZ_CACSIK010000001.1"/>
</dbReference>
<evidence type="ECO:0000313" key="12">
    <source>
        <dbReference type="EMBL" id="CAA0098572.1"/>
    </source>
</evidence>
<evidence type="ECO:0000256" key="1">
    <source>
        <dbReference type="ARBA" id="ARBA00005322"/>
    </source>
</evidence>
<dbReference type="InterPro" id="IPR035890">
    <property type="entry name" value="Anti-sigma-28_factor_FlgM_sf"/>
</dbReference>
<organism evidence="12 14">
    <name type="scientific">Zhongshania aliphaticivorans</name>
    <dbReference type="NCBI Taxonomy" id="1470434"/>
    <lineage>
        <taxon>Bacteria</taxon>
        <taxon>Pseudomonadati</taxon>
        <taxon>Pseudomonadota</taxon>
        <taxon>Gammaproteobacteria</taxon>
        <taxon>Cellvibrionales</taxon>
        <taxon>Spongiibacteraceae</taxon>
        <taxon>Zhongshania</taxon>
    </lineage>
</organism>
<feature type="domain" description="Anti-sigma-28 factor FlgM C-terminal" evidence="10">
    <location>
        <begin position="57"/>
        <end position="93"/>
    </location>
</feature>
<accession>A0A5S9P5M5</accession>
<sequence>MVDRIDGSSLSQLRKIEGGRGNGEKSDSVSTDSISASSGNPSSITETPLMERTRVQVNNSDGVDRQKVDAIKTAIRNGEFNIDASKVAEAMVNMETLTGA</sequence>
<keyword evidence="13" id="KW-1185">Reference proteome</keyword>
<keyword evidence="3" id="KW-0678">Repressor</keyword>
<dbReference type="AlphaFoldDB" id="A0A5S9P5M5"/>
<evidence type="ECO:0000256" key="2">
    <source>
        <dbReference type="ARBA" id="ARBA00017823"/>
    </source>
</evidence>
<feature type="compositionally biased region" description="Low complexity" evidence="9">
    <location>
        <begin position="28"/>
        <end position="43"/>
    </location>
</feature>
<dbReference type="InterPro" id="IPR007412">
    <property type="entry name" value="FlgM"/>
</dbReference>
<name>A0A5S9P5M5_9GAMM</name>
<dbReference type="SUPFAM" id="SSF101498">
    <property type="entry name" value="Anti-sigma factor FlgM"/>
    <property type="match status" value="1"/>
</dbReference>
<dbReference type="EMBL" id="CACSIM010000002">
    <property type="protein sequence ID" value="CAA0098572.1"/>
    <property type="molecule type" value="Genomic_DNA"/>
</dbReference>
<dbReference type="InterPro" id="IPR031316">
    <property type="entry name" value="FlgM_C"/>
</dbReference>
<evidence type="ECO:0000256" key="8">
    <source>
        <dbReference type="ARBA" id="ARBA00030117"/>
    </source>
</evidence>